<feature type="domain" description="USP" evidence="9">
    <location>
        <begin position="104"/>
        <end position="413"/>
    </location>
</feature>
<reference evidence="10 11" key="1">
    <citation type="submission" date="2018-11" db="EMBL/GenBank/DDBJ databases">
        <authorList>
            <consortium name="Pathogen Informatics"/>
        </authorList>
    </citation>
    <scope>NUCLEOTIDE SEQUENCE [LARGE SCALE GENOMIC DNA]</scope>
</reference>
<sequence>MTRLLSRKETNKRKVGTLFRDEAMEAAAALPSDDITFEQAWIIHKLDCLGCLLHDVHNPKSTNCRDNPYCIKRLGLERFEKLIRTEKLNTAKVEEVKPKTTGYFGGALLALFNSLANIYLQVWYNDPVFRQIIFDWRPSQNYTRPAPPAMDVEAVMNSLQHLFYTMQTTPFFCWTVVFHTSVQEDTDDNRHFTDALRLGNEQQDAQEFSLVLFDALDRNLPKHPHGEEIRQRIPLQGATSQRIWCTCGKESSRSSPFTALQLNIDGFKTLHEVLDAYFGEELLEDYLCDECNRRGHVKRQTLPEKLPPVVMLQLNRYVFDANGRNRKLKTPIVYPRELSARSFHLKTQNPVRFLFAVMIHEGDNTYCGHYYDLVRHPFTGTWYKYNDEVGGFQFSFALFFPFTRTTLLNIQAAKLNLESSKTTERKHVLWYLGGYLEKKKLY</sequence>
<evidence type="ECO:0000256" key="3">
    <source>
        <dbReference type="ARBA" id="ARBA00012759"/>
    </source>
</evidence>
<dbReference type="GO" id="GO:0005634">
    <property type="term" value="C:nucleus"/>
    <property type="evidence" value="ECO:0007669"/>
    <property type="project" value="UniProtKB-SubCell"/>
</dbReference>
<dbReference type="GO" id="GO:0005829">
    <property type="term" value="C:cytosol"/>
    <property type="evidence" value="ECO:0007669"/>
    <property type="project" value="TreeGrafter"/>
</dbReference>
<evidence type="ECO:0000313" key="11">
    <source>
        <dbReference type="Proteomes" id="UP000050761"/>
    </source>
</evidence>
<evidence type="ECO:0000259" key="9">
    <source>
        <dbReference type="PROSITE" id="PS50235"/>
    </source>
</evidence>
<dbReference type="SUPFAM" id="SSF54001">
    <property type="entry name" value="Cysteine proteinases"/>
    <property type="match status" value="1"/>
</dbReference>
<keyword evidence="7" id="KW-0788">Thiol protease</keyword>
<name>A0A183FWG0_HELPZ</name>
<dbReference type="GO" id="GO:0006508">
    <property type="term" value="P:proteolysis"/>
    <property type="evidence" value="ECO:0007669"/>
    <property type="project" value="UniProtKB-KW"/>
</dbReference>
<dbReference type="PROSITE" id="PS50235">
    <property type="entry name" value="USP_3"/>
    <property type="match status" value="1"/>
</dbReference>
<keyword evidence="4" id="KW-0645">Protease</keyword>
<dbReference type="PANTHER" id="PTHR24006:SF722">
    <property type="entry name" value="UBIQUITIN CARBOXYL-TERMINAL HYDROLASE 48"/>
    <property type="match status" value="1"/>
</dbReference>
<accession>A0A183FWG0</accession>
<dbReference type="Proteomes" id="UP000050761">
    <property type="component" value="Unassembled WGS sequence"/>
</dbReference>
<evidence type="ECO:0000256" key="8">
    <source>
        <dbReference type="SAM" id="Phobius"/>
    </source>
</evidence>
<keyword evidence="11" id="KW-1185">Reference proteome</keyword>
<evidence type="ECO:0000256" key="5">
    <source>
        <dbReference type="ARBA" id="ARBA00022786"/>
    </source>
</evidence>
<dbReference type="GO" id="GO:0016579">
    <property type="term" value="P:protein deubiquitination"/>
    <property type="evidence" value="ECO:0007669"/>
    <property type="project" value="InterPro"/>
</dbReference>
<proteinExistence type="inferred from homology"/>
<keyword evidence="5" id="KW-0833">Ubl conjugation pathway</keyword>
<gene>
    <name evidence="10" type="ORF">HPBE_LOCUS12766</name>
</gene>
<dbReference type="PANTHER" id="PTHR24006">
    <property type="entry name" value="UBIQUITIN CARBOXYL-TERMINAL HYDROLASE"/>
    <property type="match status" value="1"/>
</dbReference>
<dbReference type="Pfam" id="PF00443">
    <property type="entry name" value="UCH"/>
    <property type="match status" value="1"/>
</dbReference>
<dbReference type="InterPro" id="IPR050164">
    <property type="entry name" value="Peptidase_C19"/>
</dbReference>
<dbReference type="InterPro" id="IPR028889">
    <property type="entry name" value="USP"/>
</dbReference>
<keyword evidence="6" id="KW-0378">Hydrolase</keyword>
<protein>
    <recommendedName>
        <fullName evidence="3">ubiquitinyl hydrolase 1</fullName>
        <ecNumber evidence="3">3.4.19.12</ecNumber>
    </recommendedName>
</protein>
<dbReference type="InterPro" id="IPR001394">
    <property type="entry name" value="Peptidase_C19_UCH"/>
</dbReference>
<keyword evidence="8" id="KW-1133">Transmembrane helix</keyword>
<dbReference type="AlphaFoldDB" id="A0A183FWG0"/>
<dbReference type="GO" id="GO:0004843">
    <property type="term" value="F:cysteine-type deubiquitinase activity"/>
    <property type="evidence" value="ECO:0007669"/>
    <property type="project" value="UniProtKB-EC"/>
</dbReference>
<evidence type="ECO:0000256" key="6">
    <source>
        <dbReference type="ARBA" id="ARBA00022801"/>
    </source>
</evidence>
<evidence type="ECO:0000256" key="2">
    <source>
        <dbReference type="ARBA" id="ARBA00009085"/>
    </source>
</evidence>
<dbReference type="InterPro" id="IPR038765">
    <property type="entry name" value="Papain-like_cys_pep_sf"/>
</dbReference>
<keyword evidence="8" id="KW-0812">Transmembrane</keyword>
<accession>A0A3P8DB17</accession>
<evidence type="ECO:0000256" key="4">
    <source>
        <dbReference type="ARBA" id="ARBA00022670"/>
    </source>
</evidence>
<comment type="similarity">
    <text evidence="2">Belongs to the peptidase C19 family.</text>
</comment>
<feature type="transmembrane region" description="Helical" evidence="8">
    <location>
        <begin position="102"/>
        <end position="124"/>
    </location>
</feature>
<dbReference type="WBParaSite" id="HPBE_0001276501-mRNA-1">
    <property type="protein sequence ID" value="HPBE_0001276501-mRNA-1"/>
    <property type="gene ID" value="HPBE_0001276501"/>
</dbReference>
<dbReference type="EC" id="3.4.19.12" evidence="3"/>
<keyword evidence="8" id="KW-0472">Membrane</keyword>
<evidence type="ECO:0000256" key="7">
    <source>
        <dbReference type="ARBA" id="ARBA00022807"/>
    </source>
</evidence>
<dbReference type="OrthoDB" id="289038at2759"/>
<evidence type="ECO:0000256" key="1">
    <source>
        <dbReference type="ARBA" id="ARBA00000707"/>
    </source>
</evidence>
<comment type="catalytic activity">
    <reaction evidence="1">
        <text>Thiol-dependent hydrolysis of ester, thioester, amide, peptide and isopeptide bonds formed by the C-terminal Gly of ubiquitin (a 76-residue protein attached to proteins as an intracellular targeting signal).</text>
        <dbReference type="EC" id="3.4.19.12"/>
    </reaction>
</comment>
<dbReference type="Gene3D" id="3.90.70.10">
    <property type="entry name" value="Cysteine proteinases"/>
    <property type="match status" value="1"/>
</dbReference>
<dbReference type="EMBL" id="UZAH01027629">
    <property type="protein sequence ID" value="VDO93505.1"/>
    <property type="molecule type" value="Genomic_DNA"/>
</dbReference>
<organism evidence="11 12">
    <name type="scientific">Heligmosomoides polygyrus</name>
    <name type="common">Parasitic roundworm</name>
    <dbReference type="NCBI Taxonomy" id="6339"/>
    <lineage>
        <taxon>Eukaryota</taxon>
        <taxon>Metazoa</taxon>
        <taxon>Ecdysozoa</taxon>
        <taxon>Nematoda</taxon>
        <taxon>Chromadorea</taxon>
        <taxon>Rhabditida</taxon>
        <taxon>Rhabditina</taxon>
        <taxon>Rhabditomorpha</taxon>
        <taxon>Strongyloidea</taxon>
        <taxon>Heligmosomidae</taxon>
        <taxon>Heligmosomoides</taxon>
    </lineage>
</organism>
<reference evidence="12" key="2">
    <citation type="submission" date="2019-09" db="UniProtKB">
        <authorList>
            <consortium name="WormBaseParasite"/>
        </authorList>
    </citation>
    <scope>IDENTIFICATION</scope>
</reference>
<evidence type="ECO:0000313" key="12">
    <source>
        <dbReference type="WBParaSite" id="HPBE_0001276501-mRNA-1"/>
    </source>
</evidence>
<evidence type="ECO:0000313" key="10">
    <source>
        <dbReference type="EMBL" id="VDO93505.1"/>
    </source>
</evidence>